<dbReference type="InterPro" id="IPR016054">
    <property type="entry name" value="LY6_UPA_recep-like"/>
</dbReference>
<keyword evidence="3 6" id="KW-0732">Signal</keyword>
<organism evidence="8 9">
    <name type="scientific">Geotrypetes seraphini</name>
    <name type="common">Gaboon caecilian</name>
    <name type="synonym">Caecilia seraphini</name>
    <dbReference type="NCBI Taxonomy" id="260995"/>
    <lineage>
        <taxon>Eukaryota</taxon>
        <taxon>Metazoa</taxon>
        <taxon>Chordata</taxon>
        <taxon>Craniata</taxon>
        <taxon>Vertebrata</taxon>
        <taxon>Euteleostomi</taxon>
        <taxon>Amphibia</taxon>
        <taxon>Gymnophiona</taxon>
        <taxon>Geotrypetes</taxon>
    </lineage>
</organism>
<dbReference type="Pfam" id="PF00087">
    <property type="entry name" value="Toxin_TOLIP"/>
    <property type="match status" value="1"/>
</dbReference>
<dbReference type="AlphaFoldDB" id="A0A6P8QV84"/>
<dbReference type="Gene3D" id="2.10.60.10">
    <property type="entry name" value="CD59"/>
    <property type="match status" value="1"/>
</dbReference>
<keyword evidence="8" id="KW-1185">Reference proteome</keyword>
<dbReference type="FunFam" id="2.10.60.10:FF:000003">
    <property type="entry name" value="lymphocyte antigen 6E isoform X1"/>
    <property type="match status" value="1"/>
</dbReference>
<dbReference type="GO" id="GO:0005886">
    <property type="term" value="C:plasma membrane"/>
    <property type="evidence" value="ECO:0007669"/>
    <property type="project" value="UniProtKB-SubCell"/>
</dbReference>
<dbReference type="Proteomes" id="UP000515159">
    <property type="component" value="Chromosome 2"/>
</dbReference>
<comment type="subcellular location">
    <subcellularLocation>
        <location evidence="1">Cell membrane</location>
    </subcellularLocation>
</comment>
<feature type="signal peptide" evidence="6">
    <location>
        <begin position="1"/>
        <end position="20"/>
    </location>
</feature>
<evidence type="ECO:0000256" key="2">
    <source>
        <dbReference type="ARBA" id="ARBA00022475"/>
    </source>
</evidence>
<dbReference type="InterPro" id="IPR045860">
    <property type="entry name" value="Snake_toxin-like_sf"/>
</dbReference>
<dbReference type="PANTHER" id="PTHR16983">
    <property type="entry name" value="UPAR/LY6 DOMAIN-CONTAINING PROTEIN"/>
    <property type="match status" value="1"/>
</dbReference>
<proteinExistence type="predicted"/>
<dbReference type="SMART" id="SM00134">
    <property type="entry name" value="LU"/>
    <property type="match status" value="1"/>
</dbReference>
<evidence type="ECO:0000256" key="3">
    <source>
        <dbReference type="ARBA" id="ARBA00022729"/>
    </source>
</evidence>
<dbReference type="InterPro" id="IPR051110">
    <property type="entry name" value="Ly-6/neurotoxin-like_GPI-ap"/>
</dbReference>
<protein>
    <submittedName>
        <fullName evidence="9">Prostate stem cell antigen-like</fullName>
    </submittedName>
</protein>
<sequence length="127" mass="13851">MKTFLLSLLAAALCLHPARSLKCYSCAVAEKNSDCVEMKKCSPEQKYCKTGVHAFSSLVAIIKECTDECFPFNSEYGESRSSVYCCQTDLCNYSEKGPSEDKTSAAVSLRISYLALAVSVGFVGFLL</sequence>
<evidence type="ECO:0000313" key="9">
    <source>
        <dbReference type="RefSeq" id="XP_033790466.1"/>
    </source>
</evidence>
<evidence type="ECO:0000256" key="1">
    <source>
        <dbReference type="ARBA" id="ARBA00004236"/>
    </source>
</evidence>
<feature type="domain" description="UPAR/Ly6" evidence="7">
    <location>
        <begin position="21"/>
        <end position="108"/>
    </location>
</feature>
<keyword evidence="2" id="KW-1003">Cell membrane</keyword>
<keyword evidence="5" id="KW-0325">Glycoprotein</keyword>
<evidence type="ECO:0000259" key="7">
    <source>
        <dbReference type="SMART" id="SM00134"/>
    </source>
</evidence>
<dbReference type="InParanoid" id="A0A6P8QV84"/>
<dbReference type="GeneID" id="117355672"/>
<dbReference type="SUPFAM" id="SSF57302">
    <property type="entry name" value="Snake toxin-like"/>
    <property type="match status" value="1"/>
</dbReference>
<accession>A0A6P8QV84</accession>
<feature type="chain" id="PRO_5027724455" evidence="6">
    <location>
        <begin position="21"/>
        <end position="127"/>
    </location>
</feature>
<name>A0A6P8QV84_GEOSA</name>
<reference evidence="9" key="1">
    <citation type="submission" date="2025-08" db="UniProtKB">
        <authorList>
            <consortium name="RefSeq"/>
        </authorList>
    </citation>
    <scope>IDENTIFICATION</scope>
</reference>
<dbReference type="RefSeq" id="XP_033790466.1">
    <property type="nucleotide sequence ID" value="XM_033934575.1"/>
</dbReference>
<dbReference type="InterPro" id="IPR035076">
    <property type="entry name" value="Toxin/TOLIP"/>
</dbReference>
<gene>
    <name evidence="9" type="primary">LOC117355672</name>
</gene>
<dbReference type="KEGG" id="gsh:117355672"/>
<dbReference type="OrthoDB" id="5945173at2759"/>
<evidence type="ECO:0000256" key="4">
    <source>
        <dbReference type="ARBA" id="ARBA00023136"/>
    </source>
</evidence>
<keyword evidence="4" id="KW-0472">Membrane</keyword>
<evidence type="ECO:0000256" key="5">
    <source>
        <dbReference type="ARBA" id="ARBA00023180"/>
    </source>
</evidence>
<evidence type="ECO:0000313" key="8">
    <source>
        <dbReference type="Proteomes" id="UP000515159"/>
    </source>
</evidence>
<evidence type="ECO:0000256" key="6">
    <source>
        <dbReference type="SAM" id="SignalP"/>
    </source>
</evidence>
<dbReference type="PANTHER" id="PTHR16983:SF10">
    <property type="entry name" value="PROTEIN QUIVER"/>
    <property type="match status" value="1"/>
</dbReference>